<name>A0A0C9SK17_PLICR</name>
<feature type="non-terminal residue" evidence="1">
    <location>
        <position position="1"/>
    </location>
</feature>
<dbReference type="Proteomes" id="UP000053263">
    <property type="component" value="Unassembled WGS sequence"/>
</dbReference>
<dbReference type="OrthoDB" id="2798374at2759"/>
<dbReference type="EMBL" id="KN832592">
    <property type="protein sequence ID" value="KII82956.1"/>
    <property type="molecule type" value="Genomic_DNA"/>
</dbReference>
<organism evidence="1 2">
    <name type="scientific">Plicaturopsis crispa FD-325 SS-3</name>
    <dbReference type="NCBI Taxonomy" id="944288"/>
    <lineage>
        <taxon>Eukaryota</taxon>
        <taxon>Fungi</taxon>
        <taxon>Dikarya</taxon>
        <taxon>Basidiomycota</taxon>
        <taxon>Agaricomycotina</taxon>
        <taxon>Agaricomycetes</taxon>
        <taxon>Agaricomycetidae</taxon>
        <taxon>Amylocorticiales</taxon>
        <taxon>Amylocorticiaceae</taxon>
        <taxon>Plicatura</taxon>
        <taxon>Plicaturopsis crispa</taxon>
    </lineage>
</organism>
<accession>A0A0C9SK17</accession>
<evidence type="ECO:0000313" key="2">
    <source>
        <dbReference type="Proteomes" id="UP000053263"/>
    </source>
</evidence>
<reference evidence="1 2" key="1">
    <citation type="submission" date="2014-06" db="EMBL/GenBank/DDBJ databases">
        <title>Evolutionary Origins and Diversification of the Mycorrhizal Mutualists.</title>
        <authorList>
            <consortium name="DOE Joint Genome Institute"/>
            <consortium name="Mycorrhizal Genomics Consortium"/>
            <person name="Kohler A."/>
            <person name="Kuo A."/>
            <person name="Nagy L.G."/>
            <person name="Floudas D."/>
            <person name="Copeland A."/>
            <person name="Barry K.W."/>
            <person name="Cichocki N."/>
            <person name="Veneault-Fourrey C."/>
            <person name="LaButti K."/>
            <person name="Lindquist E.A."/>
            <person name="Lipzen A."/>
            <person name="Lundell T."/>
            <person name="Morin E."/>
            <person name="Murat C."/>
            <person name="Riley R."/>
            <person name="Ohm R."/>
            <person name="Sun H."/>
            <person name="Tunlid A."/>
            <person name="Henrissat B."/>
            <person name="Grigoriev I.V."/>
            <person name="Hibbett D.S."/>
            <person name="Martin F."/>
        </authorList>
    </citation>
    <scope>NUCLEOTIDE SEQUENCE [LARGE SCALE GENOMIC DNA]</scope>
    <source>
        <strain evidence="1 2">FD-325 SS-3</strain>
    </source>
</reference>
<evidence type="ECO:0008006" key="3">
    <source>
        <dbReference type="Google" id="ProtNLM"/>
    </source>
</evidence>
<protein>
    <recommendedName>
        <fullName evidence="3">HAT C-terminal dimerisation domain-containing protein</fullName>
    </recommendedName>
</protein>
<dbReference type="AlphaFoldDB" id="A0A0C9SK17"/>
<evidence type="ECO:0000313" key="1">
    <source>
        <dbReference type="EMBL" id="KII82956.1"/>
    </source>
</evidence>
<proteinExistence type="predicted"/>
<gene>
    <name evidence="1" type="ORF">PLICRDRAFT_120022</name>
</gene>
<dbReference type="HOGENOM" id="CLU_155624_2_0_1"/>
<keyword evidence="2" id="KW-1185">Reference proteome</keyword>
<sequence>ELEDKDIPHRTKLSEMILNRFKLEYQKMTDEIKNSLGRVSFTSDMWSSQNLSGSMAVTAHYCAHARWPPRHA</sequence>